<reference evidence="2 3" key="1">
    <citation type="submission" date="2016-10" db="EMBL/GenBank/DDBJ databases">
        <title>Updated version of Genome Assembly of Janthinobacterium lividum ERGS5:01.</title>
        <authorList>
            <person name="Kumar R."/>
            <person name="Acharya V."/>
            <person name="Singh D."/>
        </authorList>
    </citation>
    <scope>NUCLEOTIDE SEQUENCE [LARGE SCALE GENOMIC DNA]</scope>
    <source>
        <strain evidence="2 3">ERGS5:01</strain>
    </source>
</reference>
<evidence type="ECO:0000313" key="3">
    <source>
        <dbReference type="Proteomes" id="UP000092634"/>
    </source>
</evidence>
<name>A0A1E8PTD3_9BURK</name>
<dbReference type="EMBL" id="MAQB02000001">
    <property type="protein sequence ID" value="OFJ48859.1"/>
    <property type="molecule type" value="Genomic_DNA"/>
</dbReference>
<comment type="caution">
    <text evidence="2">The sequence shown here is derived from an EMBL/GenBank/DDBJ whole genome shotgun (WGS) entry which is preliminary data.</text>
</comment>
<feature type="transmembrane region" description="Helical" evidence="1">
    <location>
        <begin position="23"/>
        <end position="47"/>
    </location>
</feature>
<accession>A0A1E8PTD3</accession>
<gene>
    <name evidence="2" type="ORF">BA896_008025</name>
</gene>
<dbReference type="Gene3D" id="1.20.1720.10">
    <property type="entry name" value="Multidrug resistance protein D"/>
    <property type="match status" value="1"/>
</dbReference>
<dbReference type="AlphaFoldDB" id="A0A1E8PTD3"/>
<proteinExistence type="predicted"/>
<keyword evidence="1" id="KW-0812">Transmembrane</keyword>
<evidence type="ECO:0000256" key="1">
    <source>
        <dbReference type="SAM" id="Phobius"/>
    </source>
</evidence>
<protein>
    <submittedName>
        <fullName evidence="2">Uncharacterized protein</fullName>
    </submittedName>
</protein>
<dbReference type="Proteomes" id="UP000092634">
    <property type="component" value="Unassembled WGS sequence"/>
</dbReference>
<sequence>MFTTSVACPDIGHAWQALVAQLVWINTACILGLSIVIPASACLAAYYGSKTVFVASLLTFLCTRLSPSIEALIAWCRGFEDARQIQAICARAAVLNHLGGEVLRYLSAESRGAADEMVV</sequence>
<organism evidence="2 3">
    <name type="scientific">Janthinobacterium lividum</name>
    <dbReference type="NCBI Taxonomy" id="29581"/>
    <lineage>
        <taxon>Bacteria</taxon>
        <taxon>Pseudomonadati</taxon>
        <taxon>Pseudomonadota</taxon>
        <taxon>Betaproteobacteria</taxon>
        <taxon>Burkholderiales</taxon>
        <taxon>Oxalobacteraceae</taxon>
        <taxon>Janthinobacterium</taxon>
    </lineage>
</organism>
<keyword evidence="1" id="KW-0472">Membrane</keyword>
<evidence type="ECO:0000313" key="2">
    <source>
        <dbReference type="EMBL" id="OFJ48859.1"/>
    </source>
</evidence>
<keyword evidence="1" id="KW-1133">Transmembrane helix</keyword>